<reference evidence="1 2" key="1">
    <citation type="submission" date="2015-11" db="EMBL/GenBank/DDBJ databases">
        <title>Genomic analysis of 38 Legionella species identifies large and diverse effector repertoires.</title>
        <authorList>
            <person name="Burstein D."/>
            <person name="Amaro F."/>
            <person name="Zusman T."/>
            <person name="Lifshitz Z."/>
            <person name="Cohen O."/>
            <person name="Gilbert J.A."/>
            <person name="Pupko T."/>
            <person name="Shuman H.A."/>
            <person name="Segal G."/>
        </authorList>
    </citation>
    <scope>NUCLEOTIDE SEQUENCE [LARGE SCALE GENOMIC DNA]</scope>
    <source>
        <strain evidence="1 2">ATCC 49508</strain>
    </source>
</reference>
<dbReference type="Proteomes" id="UP000054662">
    <property type="component" value="Unassembled WGS sequence"/>
</dbReference>
<evidence type="ECO:0000313" key="1">
    <source>
        <dbReference type="EMBL" id="KTD76846.1"/>
    </source>
</evidence>
<evidence type="ECO:0000313" key="2">
    <source>
        <dbReference type="Proteomes" id="UP000054662"/>
    </source>
</evidence>
<keyword evidence="2" id="KW-1185">Reference proteome</keyword>
<proteinExistence type="predicted"/>
<dbReference type="PATRIC" id="fig|45076.6.peg.2268"/>
<sequence length="114" mass="13058">MILSENGQIKMKKTLFIFLMCVSWGAFSANILVRGQPIPLEYNHDIYYWPNNVALYPGTQNLFITMDGINKLCFLNTAPPGLLEQISAISINIKGQLTHWNCFPYTTEIYEVRP</sequence>
<dbReference type="RefSeq" id="WP_238584657.1">
    <property type="nucleotide sequence ID" value="NZ_CBCRUR010000031.1"/>
</dbReference>
<accession>A0A0W1A672</accession>
<name>A0A0W1A672_9GAMM</name>
<dbReference type="EMBL" id="LNZC01000027">
    <property type="protein sequence ID" value="KTD76846.1"/>
    <property type="molecule type" value="Genomic_DNA"/>
</dbReference>
<dbReference type="AlphaFoldDB" id="A0A0W1A672"/>
<protein>
    <submittedName>
        <fullName evidence="1">Uncharacterized protein</fullName>
    </submittedName>
</protein>
<comment type="caution">
    <text evidence="1">The sequence shown here is derived from an EMBL/GenBank/DDBJ whole genome shotgun (WGS) entry which is preliminary data.</text>
</comment>
<gene>
    <name evidence="1" type="ORF">Lwor_2071</name>
</gene>
<organism evidence="1 2">
    <name type="scientific">Legionella worsleiensis</name>
    <dbReference type="NCBI Taxonomy" id="45076"/>
    <lineage>
        <taxon>Bacteria</taxon>
        <taxon>Pseudomonadati</taxon>
        <taxon>Pseudomonadota</taxon>
        <taxon>Gammaproteobacteria</taxon>
        <taxon>Legionellales</taxon>
        <taxon>Legionellaceae</taxon>
        <taxon>Legionella</taxon>
    </lineage>
</organism>